<feature type="region of interest" description="Disordered" evidence="1">
    <location>
        <begin position="1352"/>
        <end position="1387"/>
    </location>
</feature>
<feature type="compositionally biased region" description="Polar residues" evidence="1">
    <location>
        <begin position="478"/>
        <end position="489"/>
    </location>
</feature>
<feature type="compositionally biased region" description="Acidic residues" evidence="1">
    <location>
        <begin position="461"/>
        <end position="471"/>
    </location>
</feature>
<dbReference type="EMBL" id="KZ819188">
    <property type="protein sequence ID" value="PWZ03169.1"/>
    <property type="molecule type" value="Genomic_DNA"/>
</dbReference>
<dbReference type="GO" id="GO:0005794">
    <property type="term" value="C:Golgi apparatus"/>
    <property type="evidence" value="ECO:0007669"/>
    <property type="project" value="UniProtKB-ARBA"/>
</dbReference>
<dbReference type="Pfam" id="PF23325">
    <property type="entry name" value="TPR_28"/>
    <property type="match status" value="1"/>
</dbReference>
<dbReference type="Gene3D" id="1.10.1000.11">
    <property type="entry name" value="Arf Nucleotide-binding Site Opener,domain 2"/>
    <property type="match status" value="1"/>
</dbReference>
<dbReference type="Gene3D" id="1.10.220.20">
    <property type="match status" value="1"/>
</dbReference>
<dbReference type="GO" id="GO:0005085">
    <property type="term" value="F:guanyl-nucleotide exchange factor activity"/>
    <property type="evidence" value="ECO:0007669"/>
    <property type="project" value="InterPro"/>
</dbReference>
<dbReference type="PROSITE" id="PS50190">
    <property type="entry name" value="SEC7"/>
    <property type="match status" value="1"/>
</dbReference>
<feature type="compositionally biased region" description="Low complexity" evidence="1">
    <location>
        <begin position="1"/>
        <end position="20"/>
    </location>
</feature>
<dbReference type="Pfam" id="PF12783">
    <property type="entry name" value="Sec7-like_HUS"/>
    <property type="match status" value="1"/>
</dbReference>
<dbReference type="SUPFAM" id="SSF48371">
    <property type="entry name" value="ARM repeat"/>
    <property type="match status" value="1"/>
</dbReference>
<name>A0A317Y0L0_9BASI</name>
<dbReference type="GO" id="GO:0016192">
    <property type="term" value="P:vesicle-mediated transport"/>
    <property type="evidence" value="ECO:0007669"/>
    <property type="project" value="UniProtKB-ARBA"/>
</dbReference>
<evidence type="ECO:0000313" key="3">
    <source>
        <dbReference type="EMBL" id="PWZ03169.1"/>
    </source>
</evidence>
<protein>
    <recommendedName>
        <fullName evidence="2">SEC7 domain-containing protein</fullName>
    </recommendedName>
</protein>
<feature type="compositionally biased region" description="Polar residues" evidence="1">
    <location>
        <begin position="35"/>
        <end position="51"/>
    </location>
</feature>
<dbReference type="InterPro" id="IPR032691">
    <property type="entry name" value="Mon2/Sec7/BIG1-like_HUS"/>
</dbReference>
<dbReference type="InterPro" id="IPR000904">
    <property type="entry name" value="Sec7_dom"/>
</dbReference>
<feature type="region of interest" description="Disordered" evidence="1">
    <location>
        <begin position="1"/>
        <end position="57"/>
    </location>
</feature>
<dbReference type="InParanoid" id="A0A317Y0L0"/>
<evidence type="ECO:0000313" key="4">
    <source>
        <dbReference type="Proteomes" id="UP000246740"/>
    </source>
</evidence>
<organism evidence="3 4">
    <name type="scientific">Testicularia cyperi</name>
    <dbReference type="NCBI Taxonomy" id="1882483"/>
    <lineage>
        <taxon>Eukaryota</taxon>
        <taxon>Fungi</taxon>
        <taxon>Dikarya</taxon>
        <taxon>Basidiomycota</taxon>
        <taxon>Ustilaginomycotina</taxon>
        <taxon>Ustilaginomycetes</taxon>
        <taxon>Ustilaginales</taxon>
        <taxon>Anthracoideaceae</taxon>
        <taxon>Testicularia</taxon>
    </lineage>
</organism>
<dbReference type="Pfam" id="PF01369">
    <property type="entry name" value="Sec7"/>
    <property type="match status" value="1"/>
</dbReference>
<reference evidence="3 4" key="1">
    <citation type="journal article" date="2018" name="Mol. Biol. Evol.">
        <title>Broad Genomic Sampling Reveals a Smut Pathogenic Ancestry of the Fungal Clade Ustilaginomycotina.</title>
        <authorList>
            <person name="Kijpornyongpan T."/>
            <person name="Mondo S.J."/>
            <person name="Barry K."/>
            <person name="Sandor L."/>
            <person name="Lee J."/>
            <person name="Lipzen A."/>
            <person name="Pangilinan J."/>
            <person name="LaButti K."/>
            <person name="Hainaut M."/>
            <person name="Henrissat B."/>
            <person name="Grigoriev I.V."/>
            <person name="Spatafora J.W."/>
            <person name="Aime M.C."/>
        </authorList>
    </citation>
    <scope>NUCLEOTIDE SEQUENCE [LARGE SCALE GENOMIC DNA]</scope>
    <source>
        <strain evidence="3 4">MCA 3645</strain>
    </source>
</reference>
<dbReference type="FunCoup" id="A0A317Y0L0">
    <property type="interactions" value="508"/>
</dbReference>
<dbReference type="PANTHER" id="PTHR10663">
    <property type="entry name" value="GUANYL-NUCLEOTIDE EXCHANGE FACTOR"/>
    <property type="match status" value="1"/>
</dbReference>
<dbReference type="InterPro" id="IPR016024">
    <property type="entry name" value="ARM-type_fold"/>
</dbReference>
<dbReference type="PANTHER" id="PTHR10663:SF388">
    <property type="entry name" value="GOLGI-SPECIFIC BREFELDIN A-RESISTANCE GUANINE NUCLEOTIDE EXCHANGE FACTOR 1"/>
    <property type="match status" value="1"/>
</dbReference>
<keyword evidence="4" id="KW-1185">Reference proteome</keyword>
<dbReference type="InterPro" id="IPR023394">
    <property type="entry name" value="Sec7_C_sf"/>
</dbReference>
<feature type="compositionally biased region" description="Low complexity" evidence="1">
    <location>
        <begin position="1901"/>
        <end position="1913"/>
    </location>
</feature>
<dbReference type="FunFam" id="1.10.1000.11:FF:000002">
    <property type="entry name" value="Cytohesin 1"/>
    <property type="match status" value="1"/>
</dbReference>
<dbReference type="Proteomes" id="UP000246740">
    <property type="component" value="Unassembled WGS sequence"/>
</dbReference>
<feature type="compositionally biased region" description="Polar residues" evidence="1">
    <location>
        <begin position="1358"/>
        <end position="1369"/>
    </location>
</feature>
<dbReference type="CDD" id="cd00171">
    <property type="entry name" value="Sec7"/>
    <property type="match status" value="1"/>
</dbReference>
<proteinExistence type="predicted"/>
<accession>A0A317Y0L0</accession>
<feature type="region of interest" description="Disordered" evidence="1">
    <location>
        <begin position="461"/>
        <end position="493"/>
    </location>
</feature>
<dbReference type="GO" id="GO:0032012">
    <property type="term" value="P:regulation of ARF protein signal transduction"/>
    <property type="evidence" value="ECO:0007669"/>
    <property type="project" value="InterPro"/>
</dbReference>
<sequence length="1932" mass="209176">MSSASFQAVSSGSGSASRSGTPMGHRRSAHISGLGASTPTRSDSMPLSPNTPAGAPAIAGVAASRPQLHAHDLHLVQSEITTVTSVMRKATRWTTTSYNALQALKTYSYSSASAPSSSAGASATTTTLAAANSGARAASGPRSSLTIGVSADSALRSGSDLKGKSVAVDAGAADTTVDPAGRRLGFSFAAAGKPEDPVSLLSGFVALRAQLRTCRDFSSFPLPELLSPFLRVILSPRTSAPITSAALQAVHKFLVYGLIRPSAPGAQLAVAEIAHATSHCRFEASEATTDELVLIRILAVMRELICEPADLAPFQQAQHYSAGISLDADAANGVSLPRAQALADCLGDDSICEMMETGLSMCSQTRLSEVLRRTAEQSMTAMLRSLFTRLSSLPTTVDEFFSTQPGAPEHEPEHATLAADPVGQDAETDDKKLRRMTMPDPTSNAFPAAAAQALQELKEIGEEEERQEQEESERSVDAENTQGESTTTPPVAGATSEAAVIAVEDAVSTPVQPGQSDLAASLHAGGEEDEAVDPQSSMYAPLDVEPYGLPAVREVLRVVISLLDPSNLQQTDTMRRLGISMLTAILECSGRSVARFPSLRVLVQDSACKHLFTLAQSENTLMLSLSLRCISVLFETMREHLKLQHELYLTFLMDRLAPTFPLSAEPWNDRTFDSISKRAAAAVAAVAALGPSTDISRAGTPDSHHQHGTGAPTATGLSSTSANAPAPPASPLPKTSDNSAATGEARELLLDALALLFRNFDVERSSEYLVDLYVNYDCDIDCEDMFERVIHFLCRSIHASNPQHPNQQDSLQLFALDALLSFVTFMAERQENMPAAGAAGFDTASRSVTLSGELSFATLSQQKGKKATILAGAARFNAKPKDGLAYLEQEGLLDYPDKPDWTREHRIAKFLKDCPRLDKKLLGDYLGRPDNVKVLEAFVKLFDFKDKPIAEALRELLESFRLPGESQQIERITQIFAATFFAAKPDGIATEDAVFILSYSVIMLNTDLHNPQNKRRMMVEDYRKNLRGVNDGKDFDPELTGAIYESIRKREIVMPEEHAGQLGFEYTWKELLRRSRTAGSLVSCDTSAFDRSMFEATWKPIFSSIAYAFSTFRDEYMVERAISGIRQSGILASSFDMIEVFDFMVHSLASATGLLDASVPQTFNTNPTVIEVENQQITVSPLSTRFGVNFKGQLAAVVLFTIANGNVNAIRTGWSDLFEIFKNLFANGMLPDSMMQMEDLADGVVPIPMKPKKIPGPSPQDPRAQGGGLFSTLSSYLLSPYSSSSEPAPYEATEQDIEATLSSVDCIASCRIEELWDQILQLDTESHLCAVQHLRFHIEALTVDRVAFRDSQRGSKDGTLTPNYPNSSIRDAHPNSSTNSRNGSSTNLVAGAGATGAAAAGLPMSYDPRVAFLLELLAGIVVSSPALLFSETWPWLSEHVSNVLRNARAYHHLTVEREVAVLLRVIALAADREALRDQIFVALDLLRTLPVEIRISGSKQLLAGLERILAGHPGFVRSSTEWGLIFALIADNSNMRNADSARLAFQATRAALVGNDADSQDQPGKRLTTENFMPAVTQLVDFANGADTSAWRNMILRETPQRRTTLTEKKEMEDAEKVQQERGLEAVALLEGLKVSIPRLVATELERRRAQSGSDEDASAEETRVEEVWTKYWFTLLGGLARQWVNAHAGVRGSAVPLLQRALFSPELVAEPMPTSSVLIRVVFNSTLFPLMEELLKPQVYALDPPSAANKNTGMLEVRIRASALICKTFLHLMPYLMPRAANGNNNAGEEEAFKTLWLEILDLMDRMINSTGGNAGRRNPLTEAIPENLKNVLLVMSTSSLLAPASAAATNTEASEVESRIETEDSRSPLQRSLFEMTTDRLHRFLPGLVEEVFPPPPASATAPTAAQTPVPAEAPIPDPSASEIEPETSS</sequence>
<dbReference type="OrthoDB" id="10258608at2759"/>
<dbReference type="SUPFAM" id="SSF48425">
    <property type="entry name" value="Sec7 domain"/>
    <property type="match status" value="1"/>
</dbReference>
<feature type="region of interest" description="Disordered" evidence="1">
    <location>
        <begin position="398"/>
        <end position="428"/>
    </location>
</feature>
<feature type="compositionally biased region" description="Low complexity" evidence="1">
    <location>
        <begin position="1375"/>
        <end position="1387"/>
    </location>
</feature>
<evidence type="ECO:0000256" key="1">
    <source>
        <dbReference type="SAM" id="MobiDB-lite"/>
    </source>
</evidence>
<dbReference type="InterPro" id="IPR056604">
    <property type="entry name" value="GBF1-like_TPR"/>
</dbReference>
<feature type="domain" description="SEC7" evidence="2">
    <location>
        <begin position="858"/>
        <end position="1050"/>
    </location>
</feature>
<feature type="region of interest" description="Disordered" evidence="1">
    <location>
        <begin position="695"/>
        <end position="740"/>
    </location>
</feature>
<feature type="region of interest" description="Disordered" evidence="1">
    <location>
        <begin position="507"/>
        <end position="534"/>
    </location>
</feature>
<evidence type="ECO:0000259" key="2">
    <source>
        <dbReference type="PROSITE" id="PS50190"/>
    </source>
</evidence>
<dbReference type="STRING" id="1882483.A0A317Y0L0"/>
<gene>
    <name evidence="3" type="ORF">BCV70DRAFT_197407</name>
</gene>
<dbReference type="InterPro" id="IPR035999">
    <property type="entry name" value="Sec7_dom_sf"/>
</dbReference>
<dbReference type="SMART" id="SM00222">
    <property type="entry name" value="Sec7"/>
    <property type="match status" value="1"/>
</dbReference>
<feature type="region of interest" description="Disordered" evidence="1">
    <location>
        <begin position="1893"/>
        <end position="1932"/>
    </location>
</feature>